<dbReference type="Proteomes" id="UP000276215">
    <property type="component" value="Unassembled WGS sequence"/>
</dbReference>
<dbReference type="EMBL" id="ML120355">
    <property type="protein sequence ID" value="RPB04997.1"/>
    <property type="molecule type" value="Genomic_DNA"/>
</dbReference>
<keyword evidence="1" id="KW-0472">Membrane</keyword>
<accession>A0A3N4K352</accession>
<keyword evidence="3" id="KW-1185">Reference proteome</keyword>
<feature type="transmembrane region" description="Helical" evidence="1">
    <location>
        <begin position="12"/>
        <end position="30"/>
    </location>
</feature>
<reference evidence="2 3" key="1">
    <citation type="journal article" date="2018" name="Nat. Ecol. Evol.">
        <title>Pezizomycetes genomes reveal the molecular basis of ectomycorrhizal truffle lifestyle.</title>
        <authorList>
            <person name="Murat C."/>
            <person name="Payen T."/>
            <person name="Noel B."/>
            <person name="Kuo A."/>
            <person name="Morin E."/>
            <person name="Chen J."/>
            <person name="Kohler A."/>
            <person name="Krizsan K."/>
            <person name="Balestrini R."/>
            <person name="Da Silva C."/>
            <person name="Montanini B."/>
            <person name="Hainaut M."/>
            <person name="Levati E."/>
            <person name="Barry K.W."/>
            <person name="Belfiori B."/>
            <person name="Cichocki N."/>
            <person name="Clum A."/>
            <person name="Dockter R.B."/>
            <person name="Fauchery L."/>
            <person name="Guy J."/>
            <person name="Iotti M."/>
            <person name="Le Tacon F."/>
            <person name="Lindquist E.A."/>
            <person name="Lipzen A."/>
            <person name="Malagnac F."/>
            <person name="Mello A."/>
            <person name="Molinier V."/>
            <person name="Miyauchi S."/>
            <person name="Poulain J."/>
            <person name="Riccioni C."/>
            <person name="Rubini A."/>
            <person name="Sitrit Y."/>
            <person name="Splivallo R."/>
            <person name="Traeger S."/>
            <person name="Wang M."/>
            <person name="Zifcakova L."/>
            <person name="Wipf D."/>
            <person name="Zambonelli A."/>
            <person name="Paolocci F."/>
            <person name="Nowrousian M."/>
            <person name="Ottonello S."/>
            <person name="Baldrian P."/>
            <person name="Spatafora J.W."/>
            <person name="Henrissat B."/>
            <person name="Nagy L.G."/>
            <person name="Aury J.M."/>
            <person name="Wincker P."/>
            <person name="Grigoriev I.V."/>
            <person name="Bonfante P."/>
            <person name="Martin F.M."/>
        </authorList>
    </citation>
    <scope>NUCLEOTIDE SEQUENCE [LARGE SCALE GENOMIC DNA]</scope>
    <source>
        <strain evidence="2 3">120613-1</strain>
    </source>
</reference>
<organism evidence="2 3">
    <name type="scientific">Choiromyces venosus 120613-1</name>
    <dbReference type="NCBI Taxonomy" id="1336337"/>
    <lineage>
        <taxon>Eukaryota</taxon>
        <taxon>Fungi</taxon>
        <taxon>Dikarya</taxon>
        <taxon>Ascomycota</taxon>
        <taxon>Pezizomycotina</taxon>
        <taxon>Pezizomycetes</taxon>
        <taxon>Pezizales</taxon>
        <taxon>Tuberaceae</taxon>
        <taxon>Choiromyces</taxon>
    </lineage>
</organism>
<name>A0A3N4K352_9PEZI</name>
<evidence type="ECO:0000313" key="2">
    <source>
        <dbReference type="EMBL" id="RPB04997.1"/>
    </source>
</evidence>
<sequence>MSFLSRRSPSHLIIGVVTLVYLPSFAYMYSRYHWTEHTPSIQEGERGDAEISRYHTLHLGFKLYPK</sequence>
<proteinExistence type="predicted"/>
<keyword evidence="1" id="KW-1133">Transmembrane helix</keyword>
<gene>
    <name evidence="2" type="ORF">L873DRAFT_1070677</name>
</gene>
<evidence type="ECO:0000256" key="1">
    <source>
        <dbReference type="SAM" id="Phobius"/>
    </source>
</evidence>
<dbReference type="AlphaFoldDB" id="A0A3N4K352"/>
<evidence type="ECO:0000313" key="3">
    <source>
        <dbReference type="Proteomes" id="UP000276215"/>
    </source>
</evidence>
<protein>
    <submittedName>
        <fullName evidence="2">Uncharacterized protein</fullName>
    </submittedName>
</protein>
<keyword evidence="1" id="KW-0812">Transmembrane</keyword>